<accession>A0AAP7KER4</accession>
<evidence type="ECO:0000313" key="2">
    <source>
        <dbReference type="EMBL" id="OAH47738.1"/>
    </source>
</evidence>
<feature type="transmembrane region" description="Helical" evidence="1">
    <location>
        <begin position="96"/>
        <end position="117"/>
    </location>
</feature>
<dbReference type="EMBL" id="LSTU01000045">
    <property type="protein sequence ID" value="OAH47738.1"/>
    <property type="molecule type" value="Genomic_DNA"/>
</dbReference>
<feature type="transmembrane region" description="Helical" evidence="1">
    <location>
        <begin position="69"/>
        <end position="89"/>
    </location>
</feature>
<evidence type="ECO:0000313" key="3">
    <source>
        <dbReference type="Proteomes" id="UP000077242"/>
    </source>
</evidence>
<gene>
    <name evidence="2" type="ORF">AYJ70_15820</name>
</gene>
<keyword evidence="1" id="KW-0472">Membrane</keyword>
<keyword evidence="1" id="KW-1133">Transmembrane helix</keyword>
<dbReference type="Proteomes" id="UP000077242">
    <property type="component" value="Unassembled WGS sequence"/>
</dbReference>
<comment type="caution">
    <text evidence="2">The sequence shown here is derived from an EMBL/GenBank/DDBJ whole genome shotgun (WGS) entry which is preliminary data.</text>
</comment>
<feature type="transmembrane region" description="Helical" evidence="1">
    <location>
        <begin position="7"/>
        <end position="29"/>
    </location>
</feature>
<name>A0AAP7KER4_9PSED</name>
<proteinExistence type="predicted"/>
<organism evidence="2 3">
    <name type="scientific">Pseudomonas monteilii</name>
    <dbReference type="NCBI Taxonomy" id="76759"/>
    <lineage>
        <taxon>Bacteria</taxon>
        <taxon>Pseudomonadati</taxon>
        <taxon>Pseudomonadota</taxon>
        <taxon>Gammaproteobacteria</taxon>
        <taxon>Pseudomonadales</taxon>
        <taxon>Pseudomonadaceae</taxon>
        <taxon>Pseudomonas</taxon>
    </lineage>
</organism>
<reference evidence="3" key="1">
    <citation type="submission" date="2016-02" db="EMBL/GenBank/DDBJ databases">
        <title>Dietzia cinnamea strain CD11_5 genome sequencing and assembly.</title>
        <authorList>
            <person name="Kaur G."/>
            <person name="Nair G.R."/>
            <person name="Mayilraj S."/>
        </authorList>
    </citation>
    <scope>NUCLEOTIDE SEQUENCE [LARGE SCALE GENOMIC DNA]</scope>
    <source>
        <strain evidence="3">CD10_2</strain>
    </source>
</reference>
<sequence length="127" mass="13253">MINDSKLLRAALIFIACTSFIVCGVQPIFMGLVTEQLSLSLDQQGWVLSVSYYMALITTNDPTGKLTPLVSITLMGAAAATPALITTLVEGSNQQLIFLLGTGALVIAFAVTCLGVGSKGLRSKVAC</sequence>
<keyword evidence="1" id="KW-0812">Transmembrane</keyword>
<dbReference type="AlphaFoldDB" id="A0AAP7KER4"/>
<protein>
    <submittedName>
        <fullName evidence="2">Uncharacterized protein</fullName>
    </submittedName>
</protein>
<evidence type="ECO:0000256" key="1">
    <source>
        <dbReference type="SAM" id="Phobius"/>
    </source>
</evidence>